<evidence type="ECO:0000256" key="4">
    <source>
        <dbReference type="ARBA" id="ARBA00038735"/>
    </source>
</evidence>
<sequence>MRSRWKRLLLGTLLLTAAVALGIWLLLRGSLATLDGKAPLQGLRAPASIQRDALGVVTIEAADEADAMRALGYVHAQERFFEMDLLRRAAAGELSELVGPHALDVDKARRAHRLRARSSAQLAAFAGQHAAALQAYSAGVNQGLHALRIRPWPYLMLFAAPRDWQPVDSALAGQAMYFDLQGKQLERKLALYRLQQRLPAPLYALLRHEGSSWDATLDGSVRGDAELPSADQVDLRRLAGAPAPAVTEAVATSAPGSNNWAIAGSRTADGRAIVANDMHLGLRAPSLWFRVRLRYADAQAPGGRVDVSGFSLPGLPAVIVGSNGHVAWGFTNSYADTADWYRLTPCAAVAQPGCTPVSVHRERIKVSGAPDTELQVEDTAYGPILQHEPDGSALALRWAAQLPGALNLGLADFARADTLPDAFARAQHIATPAQNLVLADRDGHIGWRVLGPLPLRGPHCAADAVMHDVRATVPAEARCAPWPLSTSQSPQRIDPADGQLWTANARVVGGAELAPLGDGGYALGARAQQIRDDLRLHPRLNEPQLLAIQLDDRALFLQRWWALLQQRDAGAATPALHAISQAAKHWEGRASTGSVSYTLVRAWRLAVLTRIRDGLIAPARTGSNADTAPAPPPLPLPQLEGVAWPLLQQQPLHLLPRRYGSWQALLEDAAAEVRTHLQADGPLDTRRWGQENRAAICHPLAQGLPAPLRGWLCMPDTPLPGDDDMPRVQRPAFGASERMVVAPGHEADGIVHMPGGQSGHPLSPFWGAGHADWVQGRATKFLPGPTRHTLTLSPSAPQ</sequence>
<keyword evidence="6" id="KW-1185">Reference proteome</keyword>
<dbReference type="Pfam" id="PF01804">
    <property type="entry name" value="Penicil_amidase"/>
    <property type="match status" value="1"/>
</dbReference>
<dbReference type="Gene3D" id="1.10.439.10">
    <property type="entry name" value="Penicillin Amidohydrolase, domain 1"/>
    <property type="match status" value="1"/>
</dbReference>
<evidence type="ECO:0000256" key="3">
    <source>
        <dbReference type="ARBA" id="ARBA00023145"/>
    </source>
</evidence>
<dbReference type="InterPro" id="IPR029055">
    <property type="entry name" value="Ntn_hydrolases_N"/>
</dbReference>
<dbReference type="EMBL" id="JANFWR010000017">
    <property type="protein sequence ID" value="MCW0400076.1"/>
    <property type="molecule type" value="Genomic_DNA"/>
</dbReference>
<dbReference type="InterPro" id="IPR023343">
    <property type="entry name" value="Penicillin_amidase_dom1"/>
</dbReference>
<dbReference type="PANTHER" id="PTHR34218">
    <property type="entry name" value="PEPTIDASE S45 PENICILLIN AMIDASE"/>
    <property type="match status" value="1"/>
</dbReference>
<dbReference type="Gene3D" id="1.10.1400.10">
    <property type="match status" value="1"/>
</dbReference>
<evidence type="ECO:0000313" key="5">
    <source>
        <dbReference type="EMBL" id="MCW0400076.1"/>
    </source>
</evidence>
<accession>A0ABT3DX40</accession>
<dbReference type="Proteomes" id="UP001320843">
    <property type="component" value="Unassembled WGS sequence"/>
</dbReference>
<keyword evidence="3" id="KW-0865">Zymogen</keyword>
<dbReference type="SUPFAM" id="SSF56235">
    <property type="entry name" value="N-terminal nucleophile aminohydrolases (Ntn hydrolases)"/>
    <property type="match status" value="1"/>
</dbReference>
<keyword evidence="2 5" id="KW-0378">Hydrolase</keyword>
<name>A0ABT3DX40_9XANT</name>
<evidence type="ECO:0000313" key="6">
    <source>
        <dbReference type="Proteomes" id="UP001320843"/>
    </source>
</evidence>
<dbReference type="RefSeq" id="WP_267083167.1">
    <property type="nucleotide sequence ID" value="NZ_CP099530.1"/>
</dbReference>
<comment type="subunit">
    <text evidence="4">Heterodimer of an alpha subunit and a beta subunit processed from the same precursor.</text>
</comment>
<comment type="similarity">
    <text evidence="1">Belongs to the peptidase S45 family.</text>
</comment>
<dbReference type="PANTHER" id="PTHR34218:SF4">
    <property type="entry name" value="ACYL-HOMOSERINE LACTONE ACYLASE QUIP"/>
    <property type="match status" value="1"/>
</dbReference>
<dbReference type="InterPro" id="IPR002692">
    <property type="entry name" value="S45"/>
</dbReference>
<protein>
    <submittedName>
        <fullName evidence="5">Penicillin acylase 2 proenzyme</fullName>
        <ecNumber evidence="5">3.5.1.11</ecNumber>
    </submittedName>
</protein>
<dbReference type="InterPro" id="IPR043146">
    <property type="entry name" value="Penicillin_amidase_N_B-knob"/>
</dbReference>
<dbReference type="Gene3D" id="2.30.120.10">
    <property type="match status" value="1"/>
</dbReference>
<evidence type="ECO:0000256" key="1">
    <source>
        <dbReference type="ARBA" id="ARBA00006586"/>
    </source>
</evidence>
<dbReference type="PIRSF" id="PIRSF001227">
    <property type="entry name" value="Pen_acylase"/>
    <property type="match status" value="1"/>
</dbReference>
<organism evidence="5 6">
    <name type="scientific">Xanthomonas sacchari</name>
    <dbReference type="NCBI Taxonomy" id="56458"/>
    <lineage>
        <taxon>Bacteria</taxon>
        <taxon>Pseudomonadati</taxon>
        <taxon>Pseudomonadota</taxon>
        <taxon>Gammaproteobacteria</taxon>
        <taxon>Lysobacterales</taxon>
        <taxon>Lysobacteraceae</taxon>
        <taxon>Xanthomonas</taxon>
    </lineage>
</organism>
<comment type="caution">
    <text evidence="5">The sequence shown here is derived from an EMBL/GenBank/DDBJ whole genome shotgun (WGS) entry which is preliminary data.</text>
</comment>
<dbReference type="InterPro" id="IPR043147">
    <property type="entry name" value="Penicillin_amidase_A-knob"/>
</dbReference>
<dbReference type="GO" id="GO:0008953">
    <property type="term" value="F:penicillin amidase activity"/>
    <property type="evidence" value="ECO:0007669"/>
    <property type="project" value="UniProtKB-EC"/>
</dbReference>
<gene>
    <name evidence="5" type="ORF">NB700_002632</name>
</gene>
<dbReference type="EC" id="3.5.1.11" evidence="5"/>
<reference evidence="5 6" key="1">
    <citation type="submission" date="2022-06" db="EMBL/GenBank/DDBJ databases">
        <title>Dynamics of rice microbiomes reveals core vertical transmitted seed endophytes.</title>
        <authorList>
            <person name="Liao K."/>
            <person name="Zhang X."/>
        </authorList>
    </citation>
    <scope>NUCLEOTIDE SEQUENCE [LARGE SCALE GENOMIC DNA]</scope>
    <source>
        <strain evidence="5 6">YT10-10-1</strain>
    </source>
</reference>
<dbReference type="InterPro" id="IPR014395">
    <property type="entry name" value="Pen/GL7ACA/AHL_acylase"/>
</dbReference>
<evidence type="ECO:0000256" key="2">
    <source>
        <dbReference type="ARBA" id="ARBA00022801"/>
    </source>
</evidence>
<proteinExistence type="inferred from homology"/>
<dbReference type="Gene3D" id="3.60.20.10">
    <property type="entry name" value="Glutamine Phosphoribosylpyrophosphate, subunit 1, domain 1"/>
    <property type="match status" value="1"/>
</dbReference>
<dbReference type="CDD" id="cd03747">
    <property type="entry name" value="Ntn_PGA_like"/>
    <property type="match status" value="1"/>
</dbReference>